<dbReference type="RefSeq" id="WP_124924239.1">
    <property type="nucleotide sequence ID" value="NZ_BMOH01000001.1"/>
</dbReference>
<accession>A0A3P1SVC1</accession>
<gene>
    <name evidence="1" type="ORF">EHS89_00975</name>
</gene>
<dbReference type="AlphaFoldDB" id="A0A3P1SVC1"/>
<dbReference type="EMBL" id="RQXV01000001">
    <property type="protein sequence ID" value="RRD01167.1"/>
    <property type="molecule type" value="Genomic_DNA"/>
</dbReference>
<protein>
    <submittedName>
        <fullName evidence="1">Uncharacterized protein</fullName>
    </submittedName>
</protein>
<evidence type="ECO:0000313" key="1">
    <source>
        <dbReference type="EMBL" id="RRD01167.1"/>
    </source>
</evidence>
<sequence>MRTFIVLVLLVVAGIAGYLYQENQKQSEQALNQPLNQPRIQPDELSKIAAQRHIDNLTPAPENVIPIEQANHFVSKDQLLKIPAAKAITQATTEVISDGNASSFGVQLEKIGQQSTSQSSTQMNTQEVINNGIQLALADQIKLQELLNDPDDTSGKLFYIHGVTNSDRQGLWGIIQSGLIHTFAQGIQLDSSLISATIPKSADERLTNSTSSFLGAILDRKVKDTYVYNFEKGILGRNPDLINPGQELIIVTFTNAELISIYNHFANQ</sequence>
<dbReference type="Proteomes" id="UP000267535">
    <property type="component" value="Unassembled WGS sequence"/>
</dbReference>
<comment type="caution">
    <text evidence="1">The sequence shown here is derived from an EMBL/GenBank/DDBJ whole genome shotgun (WGS) entry which is preliminary data.</text>
</comment>
<evidence type="ECO:0000313" key="2">
    <source>
        <dbReference type="Proteomes" id="UP000267535"/>
    </source>
</evidence>
<proteinExistence type="predicted"/>
<name>A0A3P1SVC1_9GAMM</name>
<organism evidence="1 2">
    <name type="scientific">Amphritea balenae</name>
    <dbReference type="NCBI Taxonomy" id="452629"/>
    <lineage>
        <taxon>Bacteria</taxon>
        <taxon>Pseudomonadati</taxon>
        <taxon>Pseudomonadota</taxon>
        <taxon>Gammaproteobacteria</taxon>
        <taxon>Oceanospirillales</taxon>
        <taxon>Oceanospirillaceae</taxon>
        <taxon>Amphritea</taxon>
    </lineage>
</organism>
<keyword evidence="2" id="KW-1185">Reference proteome</keyword>
<dbReference type="OrthoDB" id="6117412at2"/>
<reference evidence="1 2" key="1">
    <citation type="submission" date="2018-11" db="EMBL/GenBank/DDBJ databases">
        <title>The draft genome sequence of Amphritea balenae JAMM 1525T.</title>
        <authorList>
            <person name="Fang Z."/>
            <person name="Zhang Y."/>
            <person name="Han X."/>
        </authorList>
    </citation>
    <scope>NUCLEOTIDE SEQUENCE [LARGE SCALE GENOMIC DNA]</scope>
    <source>
        <strain evidence="1 2">JAMM 1525</strain>
    </source>
</reference>